<feature type="transmembrane region" description="Helical" evidence="8">
    <location>
        <begin position="451"/>
        <end position="474"/>
    </location>
</feature>
<keyword evidence="2" id="KW-1003">Cell membrane</keyword>
<feature type="transmembrane region" description="Helical" evidence="8">
    <location>
        <begin position="380"/>
        <end position="399"/>
    </location>
</feature>
<keyword evidence="4 8" id="KW-0812">Transmembrane</keyword>
<feature type="transmembrane region" description="Helical" evidence="8">
    <location>
        <begin position="73"/>
        <end position="95"/>
    </location>
</feature>
<evidence type="ECO:0000256" key="4">
    <source>
        <dbReference type="ARBA" id="ARBA00022692"/>
    </source>
</evidence>
<dbReference type="GO" id="GO:0005886">
    <property type="term" value="C:plasma membrane"/>
    <property type="evidence" value="ECO:0007669"/>
    <property type="project" value="UniProtKB-SubCell"/>
</dbReference>
<organism evidence="9">
    <name type="scientific">freshwater metagenome</name>
    <dbReference type="NCBI Taxonomy" id="449393"/>
    <lineage>
        <taxon>unclassified sequences</taxon>
        <taxon>metagenomes</taxon>
        <taxon>ecological metagenomes</taxon>
    </lineage>
</organism>
<evidence type="ECO:0000256" key="2">
    <source>
        <dbReference type="ARBA" id="ARBA00022475"/>
    </source>
</evidence>
<evidence type="ECO:0000313" key="9">
    <source>
        <dbReference type="EMBL" id="CAB4901052.1"/>
    </source>
</evidence>
<sequence>MSTQDTGPSPADQPEGGPVPSPARVGTQVSEPPQVAAPPWPDRVVPTWTDRVAAQASEAFGGPWGRHAVTGRALFWTPLRIALLFTVLGLALAWAKQNPCADGNWVGSKQYTHFCYSDTVPLFGLRGLDTGQVPYLDSAMEYPVLTGGFMWLAAVLSRGYDSLAQAVGLLPTVVPVQSYYVVTCLMLSVCALLITRSVVGLAGRRPWDAAMVGLSPLLVVHAFTNWDLFAVALASLAMWAWATRHPVLAGVLIGLGTAAKLYPVLLLGVLLVLCLRAGRLRVWAGTALAAAAAWLVVNVPIALLAPENWRLFFSLNDSRPADPDTLWNIALVATDNALFDGPLDPGQSPTVLNTWVAVATLLVCAAVGWLALSAPVRPRVAQLAFLLVAGFLLVNKVWSPQYSLWLLPLAVLARPAWRSLLLWQATEAVLWVPRLLWYLGTENKGIDVQWFFLAVGVRDVAVVVLMALVVRDVWHPELDRVRRSWPGTDDPAGGILDHTADRFRLRLRLRTPRSSGPHRDQEPAPLGSSASVDRSGTLRAPSSRQGVPDQADLPGVRGDVAGGLEDDGAAGGPRHLQE</sequence>
<dbReference type="InterPro" id="IPR018584">
    <property type="entry name" value="GT87"/>
</dbReference>
<dbReference type="AlphaFoldDB" id="A0A6J7FYK4"/>
<keyword evidence="3" id="KW-0808">Transferase</keyword>
<reference evidence="9" key="1">
    <citation type="submission" date="2020-05" db="EMBL/GenBank/DDBJ databases">
        <authorList>
            <person name="Chiriac C."/>
            <person name="Salcher M."/>
            <person name="Ghai R."/>
            <person name="Kavagutti S V."/>
        </authorList>
    </citation>
    <scope>NUCLEOTIDE SEQUENCE</scope>
</reference>
<accession>A0A6J7FYK4</accession>
<evidence type="ECO:0000256" key="7">
    <source>
        <dbReference type="SAM" id="MobiDB-lite"/>
    </source>
</evidence>
<feature type="transmembrane region" description="Helical" evidence="8">
    <location>
        <begin position="214"/>
        <end position="241"/>
    </location>
</feature>
<keyword evidence="6 8" id="KW-0472">Membrane</keyword>
<dbReference type="Pfam" id="PF09594">
    <property type="entry name" value="GT87"/>
    <property type="match status" value="1"/>
</dbReference>
<feature type="transmembrane region" description="Helical" evidence="8">
    <location>
        <begin position="180"/>
        <end position="202"/>
    </location>
</feature>
<dbReference type="GO" id="GO:0016758">
    <property type="term" value="F:hexosyltransferase activity"/>
    <property type="evidence" value="ECO:0007669"/>
    <property type="project" value="InterPro"/>
</dbReference>
<comment type="subcellular location">
    <subcellularLocation>
        <location evidence="1">Cell membrane</location>
        <topology evidence="1">Multi-pass membrane protein</topology>
    </subcellularLocation>
</comment>
<feature type="compositionally biased region" description="Polar residues" evidence="7">
    <location>
        <begin position="528"/>
        <end position="545"/>
    </location>
</feature>
<evidence type="ECO:0000256" key="1">
    <source>
        <dbReference type="ARBA" id="ARBA00004651"/>
    </source>
</evidence>
<evidence type="ECO:0000256" key="8">
    <source>
        <dbReference type="SAM" id="Phobius"/>
    </source>
</evidence>
<name>A0A6J7FYK4_9ZZZZ</name>
<evidence type="ECO:0000256" key="5">
    <source>
        <dbReference type="ARBA" id="ARBA00022989"/>
    </source>
</evidence>
<feature type="region of interest" description="Disordered" evidence="7">
    <location>
        <begin position="1"/>
        <end position="43"/>
    </location>
</feature>
<proteinExistence type="predicted"/>
<feature type="transmembrane region" description="Helical" evidence="8">
    <location>
        <begin position="247"/>
        <end position="275"/>
    </location>
</feature>
<evidence type="ECO:0000256" key="3">
    <source>
        <dbReference type="ARBA" id="ARBA00022679"/>
    </source>
</evidence>
<protein>
    <submittedName>
        <fullName evidence="9">Unannotated protein</fullName>
    </submittedName>
</protein>
<keyword evidence="5 8" id="KW-1133">Transmembrane helix</keyword>
<dbReference type="EMBL" id="CAFBMQ010000021">
    <property type="protein sequence ID" value="CAB4901052.1"/>
    <property type="molecule type" value="Genomic_DNA"/>
</dbReference>
<gene>
    <name evidence="9" type="ORF">UFOPK3609_00276</name>
</gene>
<evidence type="ECO:0000256" key="6">
    <source>
        <dbReference type="ARBA" id="ARBA00023136"/>
    </source>
</evidence>
<feature type="transmembrane region" description="Helical" evidence="8">
    <location>
        <begin position="355"/>
        <end position="374"/>
    </location>
</feature>
<feature type="transmembrane region" description="Helical" evidence="8">
    <location>
        <begin position="282"/>
        <end position="305"/>
    </location>
</feature>
<feature type="region of interest" description="Disordered" evidence="7">
    <location>
        <begin position="512"/>
        <end position="578"/>
    </location>
</feature>